<evidence type="ECO:0000256" key="2">
    <source>
        <dbReference type="ARBA" id="ARBA00022448"/>
    </source>
</evidence>
<dbReference type="PANTHER" id="PTHR30193">
    <property type="entry name" value="ABC TRANSPORTER PERMEASE PROTEIN"/>
    <property type="match status" value="1"/>
</dbReference>
<evidence type="ECO:0000256" key="7">
    <source>
        <dbReference type="RuleBase" id="RU363032"/>
    </source>
</evidence>
<feature type="domain" description="ABC transmembrane type-1" evidence="8">
    <location>
        <begin position="71"/>
        <end position="282"/>
    </location>
</feature>
<comment type="subcellular location">
    <subcellularLocation>
        <location evidence="1 7">Cell membrane</location>
        <topology evidence="1 7">Multi-pass membrane protein</topology>
    </subcellularLocation>
</comment>
<feature type="transmembrane region" description="Helical" evidence="7">
    <location>
        <begin position="14"/>
        <end position="32"/>
    </location>
</feature>
<evidence type="ECO:0000256" key="6">
    <source>
        <dbReference type="ARBA" id="ARBA00023136"/>
    </source>
</evidence>
<dbReference type="RefSeq" id="WP_076487494.1">
    <property type="nucleotide sequence ID" value="NZ_FTMS01000001.1"/>
</dbReference>
<evidence type="ECO:0000256" key="5">
    <source>
        <dbReference type="ARBA" id="ARBA00022989"/>
    </source>
</evidence>
<dbReference type="PANTHER" id="PTHR30193:SF37">
    <property type="entry name" value="INNER MEMBRANE ABC TRANSPORTER PERMEASE PROTEIN YCJO"/>
    <property type="match status" value="1"/>
</dbReference>
<dbReference type="Proteomes" id="UP000186400">
    <property type="component" value="Unassembled WGS sequence"/>
</dbReference>
<dbReference type="InterPro" id="IPR035906">
    <property type="entry name" value="MetI-like_sf"/>
</dbReference>
<keyword evidence="2 7" id="KW-0813">Transport</keyword>
<keyword evidence="6 7" id="KW-0472">Membrane</keyword>
<reference evidence="9 10" key="1">
    <citation type="submission" date="2017-01" db="EMBL/GenBank/DDBJ databases">
        <authorList>
            <person name="Mah S.A."/>
            <person name="Swanson W.J."/>
            <person name="Moy G.W."/>
            <person name="Vacquier V.D."/>
        </authorList>
    </citation>
    <scope>NUCLEOTIDE SEQUENCE [LARGE SCALE GENOMIC DNA]</scope>
    <source>
        <strain evidence="9 10">ASpG1</strain>
    </source>
</reference>
<feature type="transmembrane region" description="Helical" evidence="7">
    <location>
        <begin position="75"/>
        <end position="96"/>
    </location>
</feature>
<proteinExistence type="inferred from homology"/>
<gene>
    <name evidence="9" type="ORF">SAMN05920897_101280</name>
</gene>
<organism evidence="9 10">
    <name type="scientific">Alkalispirochaeta americana</name>
    <dbReference type="NCBI Taxonomy" id="159291"/>
    <lineage>
        <taxon>Bacteria</taxon>
        <taxon>Pseudomonadati</taxon>
        <taxon>Spirochaetota</taxon>
        <taxon>Spirochaetia</taxon>
        <taxon>Spirochaetales</taxon>
        <taxon>Spirochaetaceae</taxon>
        <taxon>Alkalispirochaeta</taxon>
    </lineage>
</organism>
<accession>A0A1N6NJ11</accession>
<evidence type="ECO:0000313" key="9">
    <source>
        <dbReference type="EMBL" id="SIP92054.1"/>
    </source>
</evidence>
<dbReference type="PROSITE" id="PS50928">
    <property type="entry name" value="ABC_TM1"/>
    <property type="match status" value="1"/>
</dbReference>
<comment type="similarity">
    <text evidence="7">Belongs to the binding-protein-dependent transport system permease family.</text>
</comment>
<feature type="transmembrane region" description="Helical" evidence="7">
    <location>
        <begin position="266"/>
        <end position="285"/>
    </location>
</feature>
<evidence type="ECO:0000256" key="1">
    <source>
        <dbReference type="ARBA" id="ARBA00004651"/>
    </source>
</evidence>
<dbReference type="STRING" id="159291.SAMN05920897_101280"/>
<evidence type="ECO:0000259" key="8">
    <source>
        <dbReference type="PROSITE" id="PS50928"/>
    </source>
</evidence>
<name>A0A1N6NJ11_9SPIO</name>
<sequence>MAFTFAFKRSYHPYLYLLPSVIFLVLFTYWPVVYSFGLSLFRQSVISPVPVFAGFGNYRDAFQADIFWTVVRNTLFFVLGTIPVTMVISLMMAVLLNENLGWLRNVYRVAMFYPTMIPMAAAAMLGVWLFNPGIGLINHYLGRLGIPPRQWLYSMDWALPAIMITAVWKNFGYFMIIFLAGLQSISTELYESADLEGAGFFQKLRLITLPLLGPTSMFVVVVGVITSFQVFDLVYVMTQGGPADRTNVMVYYIYQYAFRFWNIGRAAALTVLFLVALIGFIVLLVRSMEKKVHYEV</sequence>
<dbReference type="InterPro" id="IPR000515">
    <property type="entry name" value="MetI-like"/>
</dbReference>
<dbReference type="CDD" id="cd06261">
    <property type="entry name" value="TM_PBP2"/>
    <property type="match status" value="1"/>
</dbReference>
<keyword evidence="3" id="KW-1003">Cell membrane</keyword>
<dbReference type="Pfam" id="PF00528">
    <property type="entry name" value="BPD_transp_1"/>
    <property type="match status" value="1"/>
</dbReference>
<evidence type="ECO:0000313" key="10">
    <source>
        <dbReference type="Proteomes" id="UP000186400"/>
    </source>
</evidence>
<dbReference type="Gene3D" id="1.10.3720.10">
    <property type="entry name" value="MetI-like"/>
    <property type="match status" value="1"/>
</dbReference>
<keyword evidence="5 7" id="KW-1133">Transmembrane helix</keyword>
<keyword evidence="4 7" id="KW-0812">Transmembrane</keyword>
<dbReference type="OrthoDB" id="368874at2"/>
<evidence type="ECO:0000256" key="3">
    <source>
        <dbReference type="ARBA" id="ARBA00022475"/>
    </source>
</evidence>
<dbReference type="AlphaFoldDB" id="A0A1N6NJ11"/>
<feature type="transmembrane region" description="Helical" evidence="7">
    <location>
        <begin position="211"/>
        <end position="231"/>
    </location>
</feature>
<dbReference type="EMBL" id="FTMS01000001">
    <property type="protein sequence ID" value="SIP92054.1"/>
    <property type="molecule type" value="Genomic_DNA"/>
</dbReference>
<evidence type="ECO:0000256" key="4">
    <source>
        <dbReference type="ARBA" id="ARBA00022692"/>
    </source>
</evidence>
<protein>
    <submittedName>
        <fullName evidence="9">Carbohydrate ABC transporter membrane protein 1, CUT1 family</fullName>
    </submittedName>
</protein>
<dbReference type="SUPFAM" id="SSF161098">
    <property type="entry name" value="MetI-like"/>
    <property type="match status" value="1"/>
</dbReference>
<keyword evidence="10" id="KW-1185">Reference proteome</keyword>
<feature type="transmembrane region" description="Helical" evidence="7">
    <location>
        <begin position="117"/>
        <end position="137"/>
    </location>
</feature>
<dbReference type="InterPro" id="IPR051393">
    <property type="entry name" value="ABC_transporter_permease"/>
</dbReference>
<dbReference type="GO" id="GO:0055085">
    <property type="term" value="P:transmembrane transport"/>
    <property type="evidence" value="ECO:0007669"/>
    <property type="project" value="InterPro"/>
</dbReference>
<feature type="transmembrane region" description="Helical" evidence="7">
    <location>
        <begin position="157"/>
        <end position="182"/>
    </location>
</feature>
<dbReference type="GO" id="GO:0005886">
    <property type="term" value="C:plasma membrane"/>
    <property type="evidence" value="ECO:0007669"/>
    <property type="project" value="UniProtKB-SubCell"/>
</dbReference>